<reference evidence="9 10" key="1">
    <citation type="journal article" date="2007" name="Proc. Natl. Acad. Sci. U.S.A.">
        <title>Dandruff-associated Malassezia genomes reveal convergent and divergent virulence traits shared with plant and human fungal pathogens.</title>
        <authorList>
            <person name="Xu J."/>
            <person name="Saunders C.W."/>
            <person name="Hu P."/>
            <person name="Grant R.A."/>
            <person name="Boekhout T."/>
            <person name="Kuramae E.E."/>
            <person name="Kronstad J.W."/>
            <person name="Deangelis Y.M."/>
            <person name="Reeder N.L."/>
            <person name="Johnstone K.R."/>
            <person name="Leland M."/>
            <person name="Fieno A.M."/>
            <person name="Begley W.M."/>
            <person name="Sun Y."/>
            <person name="Lacey M.P."/>
            <person name="Chaudhary T."/>
            <person name="Keough T."/>
            <person name="Chu L."/>
            <person name="Sears R."/>
            <person name="Yuan B."/>
            <person name="Dawson T.L.Jr."/>
        </authorList>
    </citation>
    <scope>NUCLEOTIDE SEQUENCE [LARGE SCALE GENOMIC DNA]</scope>
    <source>
        <strain evidence="10">ATCC MYA-4612 / CBS 7966</strain>
    </source>
</reference>
<dbReference type="InterPro" id="IPR039542">
    <property type="entry name" value="Erv_N"/>
</dbReference>
<dbReference type="GO" id="GO:0005789">
    <property type="term" value="C:endoplasmic reticulum membrane"/>
    <property type="evidence" value="ECO:0007669"/>
    <property type="project" value="TreeGrafter"/>
</dbReference>
<dbReference type="KEGG" id="mgl:MGL_4071"/>
<evidence type="ECO:0000313" key="9">
    <source>
        <dbReference type="EMBL" id="EDP41522.1"/>
    </source>
</evidence>
<dbReference type="FunCoup" id="A8QD03">
    <property type="interactions" value="319"/>
</dbReference>
<keyword evidence="10" id="KW-1185">Reference proteome</keyword>
<dbReference type="GO" id="GO:0000139">
    <property type="term" value="C:Golgi membrane"/>
    <property type="evidence" value="ECO:0007669"/>
    <property type="project" value="TreeGrafter"/>
</dbReference>
<dbReference type="Proteomes" id="UP000008837">
    <property type="component" value="Unassembled WGS sequence"/>
</dbReference>
<comment type="subcellular location">
    <subcellularLocation>
        <location evidence="1">Membrane</location>
        <topology evidence="1">Multi-pass membrane protein</topology>
    </subcellularLocation>
</comment>
<gene>
    <name evidence="9" type="ORF">MGL_4071</name>
</gene>
<protein>
    <recommendedName>
        <fullName evidence="11">Endoplasmic reticulum vesicle transporter C-terminal domain-containing protein</fullName>
    </recommendedName>
</protein>
<organism evidence="9 10">
    <name type="scientific">Malassezia globosa (strain ATCC MYA-4612 / CBS 7966)</name>
    <name type="common">Dandruff-associated fungus</name>
    <dbReference type="NCBI Taxonomy" id="425265"/>
    <lineage>
        <taxon>Eukaryota</taxon>
        <taxon>Fungi</taxon>
        <taxon>Dikarya</taxon>
        <taxon>Basidiomycota</taxon>
        <taxon>Ustilaginomycotina</taxon>
        <taxon>Malasseziomycetes</taxon>
        <taxon>Malasseziales</taxon>
        <taxon>Malasseziaceae</taxon>
        <taxon>Malassezia</taxon>
    </lineage>
</organism>
<evidence type="ECO:0000256" key="5">
    <source>
        <dbReference type="ARBA" id="ARBA00023136"/>
    </source>
</evidence>
<feature type="domain" description="Endoplasmic reticulum vesicle transporter N-terminal" evidence="8">
    <location>
        <begin position="10"/>
        <end position="99"/>
    </location>
</feature>
<dbReference type="PANTHER" id="PTHR10984:SF25">
    <property type="entry name" value="ENDOPLASMIC RETICULUM-GOLGI INTERMEDIATE COMPARTMENT PROTEIN 3"/>
    <property type="match status" value="1"/>
</dbReference>
<accession>A8QD03</accession>
<dbReference type="RefSeq" id="XP_001728736.1">
    <property type="nucleotide sequence ID" value="XM_001728684.1"/>
</dbReference>
<dbReference type="GO" id="GO:0006890">
    <property type="term" value="P:retrograde vesicle-mediated transport, Golgi to endoplasmic reticulum"/>
    <property type="evidence" value="ECO:0007669"/>
    <property type="project" value="TreeGrafter"/>
</dbReference>
<proteinExistence type="inferred from homology"/>
<comment type="similarity">
    <text evidence="2">Belongs to the ERGIC family.</text>
</comment>
<keyword evidence="5 6" id="KW-0472">Membrane</keyword>
<dbReference type="AlphaFoldDB" id="A8QD03"/>
<dbReference type="Pfam" id="PF13850">
    <property type="entry name" value="ERGIC_N"/>
    <property type="match status" value="1"/>
</dbReference>
<dbReference type="GeneID" id="5853062"/>
<dbReference type="InterPro" id="IPR012936">
    <property type="entry name" value="Erv_C"/>
</dbReference>
<evidence type="ECO:0000256" key="6">
    <source>
        <dbReference type="SAM" id="Phobius"/>
    </source>
</evidence>
<evidence type="ECO:0000259" key="8">
    <source>
        <dbReference type="Pfam" id="PF13850"/>
    </source>
</evidence>
<feature type="domain" description="Endoplasmic reticulum vesicle transporter C-terminal" evidence="7">
    <location>
        <begin position="145"/>
        <end position="397"/>
    </location>
</feature>
<dbReference type="EMBL" id="AAYY01000020">
    <property type="protein sequence ID" value="EDP41522.1"/>
    <property type="molecule type" value="Genomic_DNA"/>
</dbReference>
<dbReference type="STRING" id="425265.A8QD03"/>
<evidence type="ECO:0000256" key="3">
    <source>
        <dbReference type="ARBA" id="ARBA00022692"/>
    </source>
</evidence>
<name>A8QD03_MALGO</name>
<feature type="transmembrane region" description="Helical" evidence="6">
    <location>
        <begin position="375"/>
        <end position="396"/>
    </location>
</feature>
<keyword evidence="3 6" id="KW-0812">Transmembrane</keyword>
<dbReference type="PANTHER" id="PTHR10984">
    <property type="entry name" value="ENDOPLASMIC RETICULUM-GOLGI INTERMEDIATE COMPARTMENT PROTEIN"/>
    <property type="match status" value="1"/>
</dbReference>
<dbReference type="InParanoid" id="A8QD03"/>
<comment type="caution">
    <text evidence="9">The sequence shown here is derived from an EMBL/GenBank/DDBJ whole genome shotgun (WGS) entry which is preliminary data.</text>
</comment>
<evidence type="ECO:0000256" key="2">
    <source>
        <dbReference type="ARBA" id="ARBA00005648"/>
    </source>
</evidence>
<dbReference type="GO" id="GO:0030134">
    <property type="term" value="C:COPII-coated ER to Golgi transport vesicle"/>
    <property type="evidence" value="ECO:0007669"/>
    <property type="project" value="TreeGrafter"/>
</dbReference>
<evidence type="ECO:0000256" key="1">
    <source>
        <dbReference type="ARBA" id="ARBA00004141"/>
    </source>
</evidence>
<dbReference type="OrthoDB" id="10266265at2759"/>
<dbReference type="OMA" id="QRHEGCR"/>
<evidence type="ECO:0008006" key="11">
    <source>
        <dbReference type="Google" id="ProtNLM"/>
    </source>
</evidence>
<feature type="transmembrane region" description="Helical" evidence="6">
    <location>
        <begin position="29"/>
        <end position="50"/>
    </location>
</feature>
<evidence type="ECO:0000256" key="4">
    <source>
        <dbReference type="ARBA" id="ARBA00022989"/>
    </source>
</evidence>
<dbReference type="GO" id="GO:0006888">
    <property type="term" value="P:endoplasmic reticulum to Golgi vesicle-mediated transport"/>
    <property type="evidence" value="ECO:0007669"/>
    <property type="project" value="TreeGrafter"/>
</dbReference>
<sequence length="427" mass="48441">MGPGAFFGQLRGLDAFGRMSDDVRIRTNVGALLTLTSALMILVLIVSEFLDYRRVQTSPRLEVDLSRGERLAVQFNVTFPRIPCYLLSLDVVDVVGETQMDVHHDVERRRLDETGKPVSEEVIRELESEAKRVIAERGPDYCGDCYGADPPEGGCCNSCDAVREAYMLHNWSFTSPDDIEQCAQEHWSEHVREQNHEGCNIAGEVRVNKVVGNLHFIPGRTFHRNDIHTHDLVPYLHGTGDDVHHFGHKIHRFSFGMEDEFAIERTSRGRRQGPLKNRMGIKNALEGRSAKTLSSNYMFQYFLKVVPVEVHKLNGHEMSTYQYSATSYERNLEDFDRGGQMSGHIVRMIEGIPGVYFNYEISPLRVIQTEWHHSIWHLVSNLFALIGGIVTVAGLIDGAIYRSRRTFNIVRGYGDDSEGLSMEAKLL</sequence>
<keyword evidence="4 6" id="KW-1133">Transmembrane helix</keyword>
<dbReference type="Pfam" id="PF07970">
    <property type="entry name" value="COPIIcoated_ERV"/>
    <property type="match status" value="1"/>
</dbReference>
<dbReference type="InterPro" id="IPR045888">
    <property type="entry name" value="Erv"/>
</dbReference>
<evidence type="ECO:0000313" key="10">
    <source>
        <dbReference type="Proteomes" id="UP000008837"/>
    </source>
</evidence>
<evidence type="ECO:0000259" key="7">
    <source>
        <dbReference type="Pfam" id="PF07970"/>
    </source>
</evidence>
<dbReference type="VEuPathDB" id="FungiDB:MGL_4071"/>